<organism evidence="5 6">
    <name type="scientific">Acidihalobacter prosperus</name>
    <dbReference type="NCBI Taxonomy" id="160660"/>
    <lineage>
        <taxon>Bacteria</taxon>
        <taxon>Pseudomonadati</taxon>
        <taxon>Pseudomonadota</taxon>
        <taxon>Gammaproteobacteria</taxon>
        <taxon>Chromatiales</taxon>
        <taxon>Ectothiorhodospiraceae</taxon>
        <taxon>Acidihalobacter</taxon>
    </lineage>
</organism>
<feature type="region of interest" description="Disordered" evidence="2">
    <location>
        <begin position="241"/>
        <end position="264"/>
    </location>
</feature>
<evidence type="ECO:0000313" key="5">
    <source>
        <dbReference type="EMBL" id="OBS09639.1"/>
    </source>
</evidence>
<comment type="similarity">
    <text evidence="1">Belongs to the membrane fusion protein (MFP) (TC 8.A.1) family.</text>
</comment>
<dbReference type="InterPro" id="IPR006143">
    <property type="entry name" value="RND_pump_MFP"/>
</dbReference>
<accession>A0A1A6C512</accession>
<feature type="domain" description="Multidrug resistance protein MdtA-like barrel-sandwich hybrid" evidence="4">
    <location>
        <begin position="47"/>
        <end position="180"/>
    </location>
</feature>
<dbReference type="OrthoDB" id="5765754at2"/>
<dbReference type="PANTHER" id="PTHR30469">
    <property type="entry name" value="MULTIDRUG RESISTANCE PROTEIN MDTA"/>
    <property type="match status" value="1"/>
</dbReference>
<dbReference type="RefSeq" id="WP_065089564.1">
    <property type="nucleotide sequence ID" value="NZ_JQSG02000003.1"/>
</dbReference>
<dbReference type="Proteomes" id="UP000029273">
    <property type="component" value="Unassembled WGS sequence"/>
</dbReference>
<evidence type="ECO:0000256" key="1">
    <source>
        <dbReference type="ARBA" id="ARBA00009477"/>
    </source>
</evidence>
<feature type="chain" id="PRO_5008343255" description="Multidrug resistance protein MdtA-like barrel-sandwich hybrid domain-containing protein" evidence="3">
    <location>
        <begin position="25"/>
        <end position="264"/>
    </location>
</feature>
<evidence type="ECO:0000259" key="4">
    <source>
        <dbReference type="Pfam" id="PF25917"/>
    </source>
</evidence>
<reference evidence="5 6" key="1">
    <citation type="journal article" date="2014" name="Genome Announc.">
        <title>Draft Genome Sequence of the Iron-Oxidizing, Acidophilic, and Halotolerant 'Thiobacillus prosperus' Type Strain DSM 5130.</title>
        <authorList>
            <person name="Ossandon F.J."/>
            <person name="Cardenas J.P."/>
            <person name="Corbett M."/>
            <person name="Quatrini R."/>
            <person name="Holmes D.S."/>
            <person name="Watkin E."/>
        </authorList>
    </citation>
    <scope>NUCLEOTIDE SEQUENCE [LARGE SCALE GENOMIC DNA]</scope>
    <source>
        <strain evidence="5 6">DSM 5130</strain>
    </source>
</reference>
<evidence type="ECO:0000256" key="3">
    <source>
        <dbReference type="SAM" id="SignalP"/>
    </source>
</evidence>
<dbReference type="Gene3D" id="2.40.30.170">
    <property type="match status" value="1"/>
</dbReference>
<sequence length="264" mass="27799">MTSRRHCAAALATAIALGSLGMPAANGAEVAAVLDYAEPLTLSTPASGIVTRVDVNAGQTVKRGQILVRLDDRAQRARVGGLEAQARKFALARDEARREYERARALHEKTVISDHDLRLAEIAAATADADYAEARSQLTAARIALEHASVRSPIDGRVLRVAVAAGETVQNALRATPMVIVADPRQWVARTRLSPAQVAGLRPGQALAVRVGDARYEGRLAVPVPSPDAGTGSEVMVRFAPNPSAPLQPGGAARIDLPGDARHE</sequence>
<dbReference type="InterPro" id="IPR058625">
    <property type="entry name" value="MdtA-like_BSH"/>
</dbReference>
<evidence type="ECO:0000313" key="6">
    <source>
        <dbReference type="Proteomes" id="UP000029273"/>
    </source>
</evidence>
<dbReference type="Pfam" id="PF25917">
    <property type="entry name" value="BSH_RND"/>
    <property type="match status" value="1"/>
</dbReference>
<dbReference type="AlphaFoldDB" id="A0A1A6C512"/>
<keyword evidence="3" id="KW-0732">Signal</keyword>
<proteinExistence type="inferred from homology"/>
<dbReference type="SUPFAM" id="SSF111369">
    <property type="entry name" value="HlyD-like secretion proteins"/>
    <property type="match status" value="1"/>
</dbReference>
<feature type="signal peptide" evidence="3">
    <location>
        <begin position="1"/>
        <end position="24"/>
    </location>
</feature>
<gene>
    <name evidence="5" type="ORF">Thpro_021967</name>
</gene>
<protein>
    <recommendedName>
        <fullName evidence="4">Multidrug resistance protein MdtA-like barrel-sandwich hybrid domain-containing protein</fullName>
    </recommendedName>
</protein>
<dbReference type="NCBIfam" id="TIGR01730">
    <property type="entry name" value="RND_mfp"/>
    <property type="match status" value="1"/>
</dbReference>
<dbReference type="Gene3D" id="2.40.50.100">
    <property type="match status" value="1"/>
</dbReference>
<dbReference type="GO" id="GO:0015562">
    <property type="term" value="F:efflux transmembrane transporter activity"/>
    <property type="evidence" value="ECO:0007669"/>
    <property type="project" value="TreeGrafter"/>
</dbReference>
<comment type="caution">
    <text evidence="5">The sequence shown here is derived from an EMBL/GenBank/DDBJ whole genome shotgun (WGS) entry which is preliminary data.</text>
</comment>
<evidence type="ECO:0000256" key="2">
    <source>
        <dbReference type="SAM" id="MobiDB-lite"/>
    </source>
</evidence>
<dbReference type="EMBL" id="JQSG02000003">
    <property type="protein sequence ID" value="OBS09639.1"/>
    <property type="molecule type" value="Genomic_DNA"/>
</dbReference>
<dbReference type="Gene3D" id="1.10.287.470">
    <property type="entry name" value="Helix hairpin bin"/>
    <property type="match status" value="1"/>
</dbReference>
<dbReference type="GO" id="GO:1990281">
    <property type="term" value="C:efflux pump complex"/>
    <property type="evidence" value="ECO:0007669"/>
    <property type="project" value="TreeGrafter"/>
</dbReference>
<dbReference type="PANTHER" id="PTHR30469:SF15">
    <property type="entry name" value="HLYD FAMILY OF SECRETION PROTEINS"/>
    <property type="match status" value="1"/>
</dbReference>
<keyword evidence="6" id="KW-1185">Reference proteome</keyword>
<name>A0A1A6C512_9GAMM</name>